<dbReference type="Proteomes" id="UP000316921">
    <property type="component" value="Chromosome"/>
</dbReference>
<keyword evidence="3 5" id="KW-0067">ATP-binding</keyword>
<reference evidence="5 6" key="1">
    <citation type="submission" date="2019-02" db="EMBL/GenBank/DDBJ databases">
        <title>Deep-cultivation of Planctomycetes and their phenomic and genomic characterization uncovers novel biology.</title>
        <authorList>
            <person name="Wiegand S."/>
            <person name="Jogler M."/>
            <person name="Boedeker C."/>
            <person name="Pinto D."/>
            <person name="Vollmers J."/>
            <person name="Rivas-Marin E."/>
            <person name="Kohn T."/>
            <person name="Peeters S.H."/>
            <person name="Heuer A."/>
            <person name="Rast P."/>
            <person name="Oberbeckmann S."/>
            <person name="Bunk B."/>
            <person name="Jeske O."/>
            <person name="Meyerdierks A."/>
            <person name="Storesund J.E."/>
            <person name="Kallscheuer N."/>
            <person name="Luecker S."/>
            <person name="Lage O.M."/>
            <person name="Pohl T."/>
            <person name="Merkel B.J."/>
            <person name="Hornburger P."/>
            <person name="Mueller R.-W."/>
            <person name="Bruemmer F."/>
            <person name="Labrenz M."/>
            <person name="Spormann A.M."/>
            <person name="Op den Camp H."/>
            <person name="Overmann J."/>
            <person name="Amann R."/>
            <person name="Jetten M.S.M."/>
            <person name="Mascher T."/>
            <person name="Medema M.H."/>
            <person name="Devos D.P."/>
            <person name="Kaster A.-K."/>
            <person name="Ovreas L."/>
            <person name="Rohde M."/>
            <person name="Galperin M.Y."/>
            <person name="Jogler C."/>
        </authorList>
    </citation>
    <scope>NUCLEOTIDE SEQUENCE [LARGE SCALE GENOMIC DNA]</scope>
    <source>
        <strain evidence="5 6">Pla133</strain>
    </source>
</reference>
<evidence type="ECO:0000313" key="6">
    <source>
        <dbReference type="Proteomes" id="UP000316921"/>
    </source>
</evidence>
<accession>A0A518BLP9</accession>
<dbReference type="InterPro" id="IPR003439">
    <property type="entry name" value="ABC_transporter-like_ATP-bd"/>
</dbReference>
<organism evidence="5 6">
    <name type="scientific">Engelhardtia mirabilis</name>
    <dbReference type="NCBI Taxonomy" id="2528011"/>
    <lineage>
        <taxon>Bacteria</taxon>
        <taxon>Pseudomonadati</taxon>
        <taxon>Planctomycetota</taxon>
        <taxon>Planctomycetia</taxon>
        <taxon>Planctomycetia incertae sedis</taxon>
        <taxon>Engelhardtia</taxon>
    </lineage>
</organism>
<dbReference type="InterPro" id="IPR017871">
    <property type="entry name" value="ABC_transporter-like_CS"/>
</dbReference>
<evidence type="ECO:0000256" key="2">
    <source>
        <dbReference type="ARBA" id="ARBA00022741"/>
    </source>
</evidence>
<evidence type="ECO:0000256" key="3">
    <source>
        <dbReference type="ARBA" id="ARBA00022840"/>
    </source>
</evidence>
<dbReference type="PROSITE" id="PS00211">
    <property type="entry name" value="ABC_TRANSPORTER_1"/>
    <property type="match status" value="1"/>
</dbReference>
<dbReference type="EMBL" id="CP036287">
    <property type="protein sequence ID" value="QDU67893.1"/>
    <property type="molecule type" value="Genomic_DNA"/>
</dbReference>
<sequence length="231" mass="24489">MTENLLTIHDLSVELAGAPVLPGPVEFQLEAGEHVLLVGRSGSGKTSLLRAIAGLVAPKTGTIDLEGARVSGPGRVLVAPEARGIGYMPQGGALWPHLSVTKTLEFVLARGGLNRSGRARRASELLELVELPGFESRYPSTLSGGEAQRVALARALARKPRLLLLDEPLGPLDAELRRDLLARLGNLRAELGFAALHVTHDPAEAIAMADRAVRLEDGTLRPYEAVTASAR</sequence>
<proteinExistence type="predicted"/>
<dbReference type="GO" id="GO:0005524">
    <property type="term" value="F:ATP binding"/>
    <property type="evidence" value="ECO:0007669"/>
    <property type="project" value="UniProtKB-KW"/>
</dbReference>
<evidence type="ECO:0000256" key="1">
    <source>
        <dbReference type="ARBA" id="ARBA00022448"/>
    </source>
</evidence>
<keyword evidence="1" id="KW-0813">Transport</keyword>
<dbReference type="AlphaFoldDB" id="A0A518BLP9"/>
<dbReference type="InterPro" id="IPR003593">
    <property type="entry name" value="AAA+_ATPase"/>
</dbReference>
<name>A0A518BLP9_9BACT</name>
<evidence type="ECO:0000313" key="5">
    <source>
        <dbReference type="EMBL" id="QDU67893.1"/>
    </source>
</evidence>
<dbReference type="Pfam" id="PF00005">
    <property type="entry name" value="ABC_tran"/>
    <property type="match status" value="1"/>
</dbReference>
<dbReference type="Gene3D" id="3.40.50.300">
    <property type="entry name" value="P-loop containing nucleotide triphosphate hydrolases"/>
    <property type="match status" value="1"/>
</dbReference>
<keyword evidence="2" id="KW-0547">Nucleotide-binding</keyword>
<keyword evidence="6" id="KW-1185">Reference proteome</keyword>
<dbReference type="PANTHER" id="PTHR42781:SF4">
    <property type="entry name" value="SPERMIDINE_PUTRESCINE IMPORT ATP-BINDING PROTEIN POTA"/>
    <property type="match status" value="1"/>
</dbReference>
<dbReference type="PROSITE" id="PS50893">
    <property type="entry name" value="ABC_TRANSPORTER_2"/>
    <property type="match status" value="1"/>
</dbReference>
<dbReference type="InterPro" id="IPR050093">
    <property type="entry name" value="ABC_SmlMolc_Importer"/>
</dbReference>
<dbReference type="InterPro" id="IPR027417">
    <property type="entry name" value="P-loop_NTPase"/>
</dbReference>
<dbReference type="KEGG" id="pbap:Pla133_29820"/>
<feature type="domain" description="ABC transporter" evidence="4">
    <location>
        <begin position="6"/>
        <end position="228"/>
    </location>
</feature>
<dbReference type="SMART" id="SM00382">
    <property type="entry name" value="AAA"/>
    <property type="match status" value="1"/>
</dbReference>
<gene>
    <name evidence="5" type="primary">cysA_1</name>
    <name evidence="5" type="ORF">Pla133_29820</name>
</gene>
<evidence type="ECO:0000259" key="4">
    <source>
        <dbReference type="PROSITE" id="PS50893"/>
    </source>
</evidence>
<dbReference type="SUPFAM" id="SSF52540">
    <property type="entry name" value="P-loop containing nucleoside triphosphate hydrolases"/>
    <property type="match status" value="1"/>
</dbReference>
<dbReference type="RefSeq" id="WP_419191548.1">
    <property type="nucleotide sequence ID" value="NZ_CP036287.1"/>
</dbReference>
<dbReference type="PANTHER" id="PTHR42781">
    <property type="entry name" value="SPERMIDINE/PUTRESCINE IMPORT ATP-BINDING PROTEIN POTA"/>
    <property type="match status" value="1"/>
</dbReference>
<protein>
    <submittedName>
        <fullName evidence="5">Sulfate/thiosulfate import ATP-binding protein CysA</fullName>
    </submittedName>
</protein>
<dbReference type="GO" id="GO:0016887">
    <property type="term" value="F:ATP hydrolysis activity"/>
    <property type="evidence" value="ECO:0007669"/>
    <property type="project" value="InterPro"/>
</dbReference>